<proteinExistence type="predicted"/>
<protein>
    <submittedName>
        <fullName evidence="1">LOC107385472-like protein</fullName>
    </submittedName>
</protein>
<evidence type="ECO:0000313" key="1">
    <source>
        <dbReference type="EMBL" id="KAF7208273.1"/>
    </source>
</evidence>
<dbReference type="KEGG" id="nfu:107385472"/>
<reference evidence="1" key="1">
    <citation type="submission" date="2020-03" db="EMBL/GenBank/DDBJ databases">
        <title>Intra-Species Differences in Population Size shape Life History and Genome Evolution.</title>
        <authorList>
            <person name="Willemsen D."/>
            <person name="Cui R."/>
            <person name="Valenzano D.R."/>
        </authorList>
    </citation>
    <scope>NUCLEOTIDE SEQUENCE</scope>
    <source>
        <strain evidence="1">GRZ</strain>
        <tissue evidence="1">Whole</tissue>
    </source>
</reference>
<dbReference type="EMBL" id="JAAVVJ010000014">
    <property type="protein sequence ID" value="KAF7208273.1"/>
    <property type="molecule type" value="Genomic_DNA"/>
</dbReference>
<evidence type="ECO:0000313" key="2">
    <source>
        <dbReference type="Proteomes" id="UP000822369"/>
    </source>
</evidence>
<gene>
    <name evidence="1" type="ORF">G4P62_010253</name>
</gene>
<name>A0A9D2XUQ1_NOTFU</name>
<comment type="caution">
    <text evidence="1">The sequence shown here is derived from an EMBL/GenBank/DDBJ whole genome shotgun (WGS) entry which is preliminary data.</text>
</comment>
<accession>A0A9D2XUQ1</accession>
<organism evidence="1 2">
    <name type="scientific">Nothobranchius furzeri</name>
    <name type="common">Turquoise killifish</name>
    <dbReference type="NCBI Taxonomy" id="105023"/>
    <lineage>
        <taxon>Eukaryota</taxon>
        <taxon>Metazoa</taxon>
        <taxon>Chordata</taxon>
        <taxon>Craniata</taxon>
        <taxon>Vertebrata</taxon>
        <taxon>Euteleostomi</taxon>
        <taxon>Actinopterygii</taxon>
        <taxon>Neopterygii</taxon>
        <taxon>Teleostei</taxon>
        <taxon>Neoteleostei</taxon>
        <taxon>Acanthomorphata</taxon>
        <taxon>Ovalentaria</taxon>
        <taxon>Atherinomorphae</taxon>
        <taxon>Cyprinodontiformes</taxon>
        <taxon>Nothobranchiidae</taxon>
        <taxon>Nothobranchius</taxon>
    </lineage>
</organism>
<dbReference type="OrthoDB" id="8981563at2759"/>
<sequence>MTWNGIASCCSNRSWVYSQFRFLSHSIWFESTRASLMSIFKILLAKSQQRFNEARGIMEAETKLGNISLQPVSGVWGRLDWSDVDLDLVYQKENKDMSTSKIVRKVLPEPKTVVVDIFPSQKVHVSDCSKWSWNLVAGTKPLILTPAAPTSCNQERNQSSPVSNVKYHFLGDGEKAEQEEEADGEETEVVTDEKVVAEKERCVALPPNQQGTWKNQLNPHRRAEFGDLAHMSETAEETEENPKEKSICRRILTRLDASIHDYYRKKIRKTYIREKEEGNQVYPTNFYIFYQMTRGQRERQKREIWLSRDKQRQSFYNRLEVYWEKTRKAKEALRLKEEARYERWAARHISIPDSPQGGPKRRMGLWEERSLRVIEFLFH</sequence>
<dbReference type="Proteomes" id="UP000822369">
    <property type="component" value="Chromosome 14"/>
</dbReference>
<dbReference type="AlphaFoldDB" id="A0A9D2XUQ1"/>